<reference evidence="2" key="1">
    <citation type="submission" date="2016-05" db="EMBL/GenBank/DDBJ databases">
        <title>Comparative genomics of biotechnologically important yeasts.</title>
        <authorList>
            <consortium name="DOE Joint Genome Institute"/>
            <person name="Riley R."/>
            <person name="Haridas S."/>
            <person name="Wolfe K.H."/>
            <person name="Lopes M.R."/>
            <person name="Hittinger C.T."/>
            <person name="Goker M."/>
            <person name="Salamov A."/>
            <person name="Wisecaver J."/>
            <person name="Long T.M."/>
            <person name="Aerts A.L."/>
            <person name="Barry K."/>
            <person name="Choi C."/>
            <person name="Clum A."/>
            <person name="Coughlan A.Y."/>
            <person name="Deshpande S."/>
            <person name="Douglass A.P."/>
            <person name="Hanson S.J."/>
            <person name="Klenk H.-P."/>
            <person name="Labutti K."/>
            <person name="Lapidus A."/>
            <person name="Lindquist E."/>
            <person name="Lipzen A."/>
            <person name="Meier-Kolthoff J.P."/>
            <person name="Ohm R.A."/>
            <person name="Otillar R.P."/>
            <person name="Pangilinan J."/>
            <person name="Peng Y."/>
            <person name="Rokas A."/>
            <person name="Rosa C.A."/>
            <person name="Scheuner C."/>
            <person name="Sibirny A.A."/>
            <person name="Slot J.C."/>
            <person name="Stielow J.B."/>
            <person name="Sun H."/>
            <person name="Kurtzman C.P."/>
            <person name="Blackwell M."/>
            <person name="Grigoriev I.V."/>
            <person name="Jeffries T.W."/>
        </authorList>
    </citation>
    <scope>NUCLEOTIDE SEQUENCE [LARGE SCALE GENOMIC DNA]</scope>
    <source>
        <strain evidence="2">NRRL Y-17324</strain>
    </source>
</reference>
<dbReference type="RefSeq" id="XP_020064025.1">
    <property type="nucleotide sequence ID" value="XM_020207017.1"/>
</dbReference>
<gene>
    <name evidence="1" type="ORF">CANTADRAFT_239028</name>
</gene>
<protein>
    <submittedName>
        <fullName evidence="1">Uncharacterized protein</fullName>
    </submittedName>
</protein>
<keyword evidence="2" id="KW-1185">Reference proteome</keyword>
<sequence length="138" mass="15460">MVGRGARFFLFFLAQRGTRTKHPIHPDCGVCNCTSNFIVESSRASRVADGGWQVAWLRISPCLGRAIPVKPRRGLCHAANQFGPPNSRLVARVGLSDQSIGINLGTPDIFRANCLSQYINSLIPEHFFFLFRTTYHKR</sequence>
<evidence type="ECO:0000313" key="2">
    <source>
        <dbReference type="Proteomes" id="UP000094285"/>
    </source>
</evidence>
<dbReference type="GeneID" id="30981154"/>
<dbReference type="Proteomes" id="UP000094285">
    <property type="component" value="Unassembled WGS sequence"/>
</dbReference>
<organism evidence="1 2">
    <name type="scientific">Suhomyces tanzawaensis NRRL Y-17324</name>
    <dbReference type="NCBI Taxonomy" id="984487"/>
    <lineage>
        <taxon>Eukaryota</taxon>
        <taxon>Fungi</taxon>
        <taxon>Dikarya</taxon>
        <taxon>Ascomycota</taxon>
        <taxon>Saccharomycotina</taxon>
        <taxon>Pichiomycetes</taxon>
        <taxon>Debaryomycetaceae</taxon>
        <taxon>Suhomyces</taxon>
    </lineage>
</organism>
<dbReference type="EMBL" id="KV453912">
    <property type="protein sequence ID" value="ODV78903.1"/>
    <property type="molecule type" value="Genomic_DNA"/>
</dbReference>
<dbReference type="AlphaFoldDB" id="A0A1E4SHC1"/>
<accession>A0A1E4SHC1</accession>
<evidence type="ECO:0000313" key="1">
    <source>
        <dbReference type="EMBL" id="ODV78903.1"/>
    </source>
</evidence>
<proteinExistence type="predicted"/>
<name>A0A1E4SHC1_9ASCO</name>